<dbReference type="InterPro" id="IPR056473">
    <property type="entry name" value="HEAT_Utp10/HEAT1"/>
</dbReference>
<name>A0A0C3G182_PILCF</name>
<evidence type="ECO:0000256" key="3">
    <source>
        <dbReference type="ARBA" id="ARBA00015399"/>
    </source>
</evidence>
<dbReference type="SMART" id="SM01036">
    <property type="entry name" value="BP28CT"/>
    <property type="match status" value="1"/>
</dbReference>
<accession>A0A0C3G182</accession>
<dbReference type="GO" id="GO:0000462">
    <property type="term" value="P:maturation of SSU-rRNA from tricistronic rRNA transcript (SSU-rRNA, 5.8S rRNA, LSU-rRNA)"/>
    <property type="evidence" value="ECO:0007669"/>
    <property type="project" value="TreeGrafter"/>
</dbReference>
<keyword evidence="11" id="KW-1185">Reference proteome</keyword>
<keyword evidence="4 8" id="KW-0690">Ribosome biogenesis</keyword>
<reference evidence="11" key="2">
    <citation type="submission" date="2015-01" db="EMBL/GenBank/DDBJ databases">
        <title>Evolutionary Origins and Diversification of the Mycorrhizal Mutualists.</title>
        <authorList>
            <consortium name="DOE Joint Genome Institute"/>
            <consortium name="Mycorrhizal Genomics Consortium"/>
            <person name="Kohler A."/>
            <person name="Kuo A."/>
            <person name="Nagy L.G."/>
            <person name="Floudas D."/>
            <person name="Copeland A."/>
            <person name="Barry K.W."/>
            <person name="Cichocki N."/>
            <person name="Veneault-Fourrey C."/>
            <person name="LaButti K."/>
            <person name="Lindquist E.A."/>
            <person name="Lipzen A."/>
            <person name="Lundell T."/>
            <person name="Morin E."/>
            <person name="Murat C."/>
            <person name="Riley R."/>
            <person name="Ohm R."/>
            <person name="Sun H."/>
            <person name="Tunlid A."/>
            <person name="Henrissat B."/>
            <person name="Grigoriev I.V."/>
            <person name="Hibbett D.S."/>
            <person name="Martin F."/>
        </authorList>
    </citation>
    <scope>NUCLEOTIDE SEQUENCE [LARGE SCALE GENOMIC DNA]</scope>
    <source>
        <strain evidence="11">F 1598</strain>
    </source>
</reference>
<feature type="domain" description="BP28 C-terminal" evidence="9">
    <location>
        <begin position="1767"/>
        <end position="1907"/>
    </location>
</feature>
<dbReference type="GO" id="GO:0030686">
    <property type="term" value="C:90S preribosome"/>
    <property type="evidence" value="ECO:0007669"/>
    <property type="project" value="TreeGrafter"/>
</dbReference>
<evidence type="ECO:0000256" key="6">
    <source>
        <dbReference type="ARBA" id="ARBA00023242"/>
    </source>
</evidence>
<evidence type="ECO:0000256" key="1">
    <source>
        <dbReference type="ARBA" id="ARBA00004604"/>
    </source>
</evidence>
<dbReference type="PANTHER" id="PTHR13457">
    <property type="entry name" value="BAP28"/>
    <property type="match status" value="1"/>
</dbReference>
<evidence type="ECO:0000256" key="4">
    <source>
        <dbReference type="ARBA" id="ARBA00022517"/>
    </source>
</evidence>
<dbReference type="HOGENOM" id="CLU_001128_0_0_1"/>
<dbReference type="InterPro" id="IPR012954">
    <property type="entry name" value="BP28_C_dom"/>
</dbReference>
<dbReference type="InParanoid" id="A0A0C3G182"/>
<dbReference type="Pfam" id="PF23243">
    <property type="entry name" value="HEAT_HEATR1"/>
    <property type="match status" value="1"/>
</dbReference>
<proteinExistence type="inferred from homology"/>
<comment type="subunit">
    <text evidence="8">Component of the ribosomal small subunit (SSU) processome.</text>
</comment>
<dbReference type="InterPro" id="IPR022125">
    <property type="entry name" value="U3snoRNP10_N"/>
</dbReference>
<dbReference type="InterPro" id="IPR016024">
    <property type="entry name" value="ARM-type_fold"/>
</dbReference>
<dbReference type="GO" id="GO:0030515">
    <property type="term" value="F:snoRNA binding"/>
    <property type="evidence" value="ECO:0007669"/>
    <property type="project" value="TreeGrafter"/>
</dbReference>
<evidence type="ECO:0000313" key="10">
    <source>
        <dbReference type="EMBL" id="KIM90015.1"/>
    </source>
</evidence>
<dbReference type="Pfam" id="PF12397">
    <property type="entry name" value="U3snoRNP10"/>
    <property type="match status" value="1"/>
</dbReference>
<dbReference type="FunCoup" id="A0A0C3G182">
    <property type="interactions" value="696"/>
</dbReference>
<reference evidence="10 11" key="1">
    <citation type="submission" date="2014-04" db="EMBL/GenBank/DDBJ databases">
        <authorList>
            <consortium name="DOE Joint Genome Institute"/>
            <person name="Kuo A."/>
            <person name="Tarkka M."/>
            <person name="Buscot F."/>
            <person name="Kohler A."/>
            <person name="Nagy L.G."/>
            <person name="Floudas D."/>
            <person name="Copeland A."/>
            <person name="Barry K.W."/>
            <person name="Cichocki N."/>
            <person name="Veneault-Fourrey C."/>
            <person name="LaButti K."/>
            <person name="Lindquist E.A."/>
            <person name="Lipzen A."/>
            <person name="Lundell T."/>
            <person name="Morin E."/>
            <person name="Murat C."/>
            <person name="Sun H."/>
            <person name="Tunlid A."/>
            <person name="Henrissat B."/>
            <person name="Grigoriev I.V."/>
            <person name="Hibbett D.S."/>
            <person name="Martin F."/>
            <person name="Nordberg H.P."/>
            <person name="Cantor M.N."/>
            <person name="Hua S.X."/>
        </authorList>
    </citation>
    <scope>NUCLEOTIDE SEQUENCE [LARGE SCALE GENOMIC DNA]</scope>
    <source>
        <strain evidence="10 11">F 1598</strain>
    </source>
</reference>
<evidence type="ECO:0000256" key="2">
    <source>
        <dbReference type="ARBA" id="ARBA00010559"/>
    </source>
</evidence>
<protein>
    <recommendedName>
        <fullName evidence="3 8">U3 small nucleolar RNA-associated protein 10</fullName>
    </recommendedName>
</protein>
<gene>
    <name evidence="10" type="ORF">PILCRDRAFT_812814</name>
</gene>
<evidence type="ECO:0000313" key="11">
    <source>
        <dbReference type="Proteomes" id="UP000054166"/>
    </source>
</evidence>
<dbReference type="Pfam" id="PF08146">
    <property type="entry name" value="BP28CT"/>
    <property type="match status" value="1"/>
</dbReference>
<evidence type="ECO:0000256" key="5">
    <source>
        <dbReference type="ARBA" id="ARBA00022552"/>
    </source>
</evidence>
<dbReference type="EMBL" id="KN832974">
    <property type="protein sequence ID" value="KIM90015.1"/>
    <property type="molecule type" value="Genomic_DNA"/>
</dbReference>
<evidence type="ECO:0000256" key="8">
    <source>
        <dbReference type="RuleBase" id="RU367065"/>
    </source>
</evidence>
<sequence>MSSSLATQLAKNASLNASLLSTTRRKPTESYLFPASQASTHDLESIHFLASNAFLQLKSVQQSCRKYEAALFSDAVKDVDRTLLSKERNEELDVNLKGFLRLLGPWLMEGMVGKILEWLVRRFRINEFNVEDVLVLFLPYHESPHFAKMLSILHIKPQSRFSFLLPFKSAAKHLPRIALVSSMVQDTDLARFVSSLLPNAHQGGYTHRALLAFNIGVMHEYIVRCKILDEAVVGFVVSALVEVLKGGSDGNVVLGSYVLLSTLSQKCHLASKATKAIVGAMVESAPRVSTGQFMKAVVAVCEPQDQVDDFGDTVVGKVLKLSNIHEEIHNAFIWAGSEKLVSPLLKELVSRLPEETALTTTQSILTSSNVPSIIIRHLSMLLVEAVVASDDAADTTPHRAMLTTIQQRYPPILQEVAEEVISDGEDVKDTIEQLIISLSMVYSKEPKSKANADMVVASTSAEQNMRVIAVNTLLRTLSDEKSISAPDLTSIHSALLARAHDTKAPVIQALYSEPSSILPILSASAESYIAAITQALSNNPSRTLIRAHLSFLASYFYIANPSLASVILDKCFFRFLLFSKSRKETAKATWEIIEDAKDGIGAYEVIQGCADDWRWHTDRPGGESIDVMAKANMAIAARMAENILSSDGYEQHLTSLLDKMQDADPHTSAMAHLVARALLSRLSGERQIDSAGRMLNAMHLETLDGMEDIHDGDKDGEMLVDDRGLGLKIVQKPAGRKTIYWLKFSVFALLPLIARPTGAVLDWFADSPSNAADTRGTQYLSLMRAVYKFANSFASLPILTTNIIRTLFLNLQEDSLVFLASIVARSYDVKDDKAMCVAALSHAVSFLAAQPSVDFQTILPSLIVAISGADVGIRAAAVDCVTTVARVDKDLNVVYGFDTVYGEHSSNLQYLDFADVLNYVKSVVEFKDLIARDGNYFKIFQQQHLARDKSDSKAVAKYKKRILSYLLSHVGAIGLPSAKTALLKTMINISDEVKAQVLIPVMQDLMQHSLVDQYGSSLEEYATLVVSSFDRSSSESLNETNSASWPVFISVLRHFFQLGSLQAPRAALGRNLEHGLFAALSSDRQIEICIVLLQIGGHVSNTPSCKKVLGNIIREASLMQYLLMRLQPTTTQVIFPAKKRAKLDEPASNAPSTDSFPSLVLLAEILAASSLPGSLDLISRLLDTLNGVLHYEPPALGDKSYVEQLLMSAVENAAQNVTEIPNLSPSAIRLDILVELIRVSDNTQTTHQALLLMASLTRLTPESVLHNVMPVFTFMGSNVFHRDDSYSFKVVQQTVNSIVPVMVSSLKTKHPNKMNLYTGSRDFLRIFTDAANHIPRHRRTNFFSHLVDVLGPEDFLAPVCMLLVDKVANRVIRQNAEEVQGSLALPLSIMQHYPSPVQISALTELLRESQRLTGHVLDPKEIAPTFLDLPRDEEHSLPLSSVLKRRAQAVIVFVGHALQTSSSTKHRGDSPTSKAISDLVSLLVHLATLRGSTPESNIDYISSAAQFTMSLSLGAIPATDFISAVLITLESNEERIQSGSLGVLSSRLHNVTDTVRRLATTTINNIVDLIRKIISSTPEEGLMISALMALRTISLTMCPGEEISLVNTIPSVLVAIQGRKALAAAMTTLPPMVAALGPRIIPVFRDIIDKCVSVISEGPGNQPGSPTIEENALTVLHGMLVSIPTFWGSDDLMKVIKLYTDHYSSKNTRPAASTSLMNTVAKRAPAKILLPTLCAMWSSVEASPRVNRDRIITYFDLLKKSLRSASRPTVLENLRSLFKTFVEAFGVPSKFTAVDAAQVEAHSIPAFIELVVKLNEAAFRPLFRKLYDWAFASESDTSDARKMSFCHIYSSLLDYFKGLMSTYMSFLLQPFTELLGTFTVSSTHDKMLWLCIVETLSKSFNSDEGAFWRNEKLRQIAPLLVEQVSVCIRLEVPEGKTTLSGCLEALMEVVNDDTLIKSINLDLLMHTRSEDVQSRVFALTCSEALWRAHGGKLLGFVAETATFITECAEDDNDLVVKESHRLKNAVESVAGKISGL</sequence>
<dbReference type="InterPro" id="IPR040191">
    <property type="entry name" value="UTP10"/>
</dbReference>
<comment type="similarity">
    <text evidence="2 8">Belongs to the HEATR1/UTP10 family.</text>
</comment>
<evidence type="ECO:0000256" key="7">
    <source>
        <dbReference type="ARBA" id="ARBA00023274"/>
    </source>
</evidence>
<evidence type="ECO:0000259" key="9">
    <source>
        <dbReference type="SMART" id="SM01036"/>
    </source>
</evidence>
<organism evidence="10 11">
    <name type="scientific">Piloderma croceum (strain F 1598)</name>
    <dbReference type="NCBI Taxonomy" id="765440"/>
    <lineage>
        <taxon>Eukaryota</taxon>
        <taxon>Fungi</taxon>
        <taxon>Dikarya</taxon>
        <taxon>Basidiomycota</taxon>
        <taxon>Agaricomycotina</taxon>
        <taxon>Agaricomycetes</taxon>
        <taxon>Agaricomycetidae</taxon>
        <taxon>Atheliales</taxon>
        <taxon>Atheliaceae</taxon>
        <taxon>Piloderma</taxon>
    </lineage>
</organism>
<dbReference type="GO" id="GO:0032040">
    <property type="term" value="C:small-subunit processome"/>
    <property type="evidence" value="ECO:0007669"/>
    <property type="project" value="TreeGrafter"/>
</dbReference>
<dbReference type="Proteomes" id="UP000054166">
    <property type="component" value="Unassembled WGS sequence"/>
</dbReference>
<dbReference type="GO" id="GO:0045943">
    <property type="term" value="P:positive regulation of transcription by RNA polymerase I"/>
    <property type="evidence" value="ECO:0007669"/>
    <property type="project" value="TreeGrafter"/>
</dbReference>
<comment type="subcellular location">
    <subcellularLocation>
        <location evidence="1 8">Nucleus</location>
        <location evidence="1 8">Nucleolus</location>
    </subcellularLocation>
</comment>
<dbReference type="SUPFAM" id="SSF48371">
    <property type="entry name" value="ARM repeat"/>
    <property type="match status" value="2"/>
</dbReference>
<keyword evidence="6 8" id="KW-0539">Nucleus</keyword>
<dbReference type="STRING" id="765440.A0A0C3G182"/>
<comment type="function">
    <text evidence="8">Involved in nucleolar processing of pre-18S ribosomal RNA.</text>
</comment>
<keyword evidence="7 8" id="KW-0687">Ribonucleoprotein</keyword>
<keyword evidence="5 8" id="KW-0698">rRNA processing</keyword>
<dbReference type="GO" id="GO:0034455">
    <property type="term" value="C:t-UTP complex"/>
    <property type="evidence" value="ECO:0007669"/>
    <property type="project" value="TreeGrafter"/>
</dbReference>
<dbReference type="OrthoDB" id="31183at2759"/>
<dbReference type="PANTHER" id="PTHR13457:SF1">
    <property type="entry name" value="HEAT REPEAT-CONTAINING PROTEIN 1"/>
    <property type="match status" value="1"/>
</dbReference>